<dbReference type="Proteomes" id="UP000075884">
    <property type="component" value="Unassembled WGS sequence"/>
</dbReference>
<evidence type="ECO:0000256" key="20">
    <source>
        <dbReference type="ARBA" id="ARBA00023180"/>
    </source>
</evidence>
<dbReference type="Pfam" id="PF24533">
    <property type="entry name" value="Tri-helical_Ada2b_C"/>
    <property type="match status" value="1"/>
</dbReference>
<reference evidence="33" key="1">
    <citation type="submission" date="2013-03" db="EMBL/GenBank/DDBJ databases">
        <title>The Genome Sequence of Anopheles dirus WRAIR2.</title>
        <authorList>
            <consortium name="The Broad Institute Genomics Platform"/>
            <person name="Neafsey D.E."/>
            <person name="Walton C."/>
            <person name="Walker B."/>
            <person name="Young S.K."/>
            <person name="Zeng Q."/>
            <person name="Gargeya S."/>
            <person name="Fitzgerald M."/>
            <person name="Haas B."/>
            <person name="Abouelleil A."/>
            <person name="Allen A.W."/>
            <person name="Alvarado L."/>
            <person name="Arachchi H.M."/>
            <person name="Berlin A.M."/>
            <person name="Chapman S.B."/>
            <person name="Gainer-Dewar J."/>
            <person name="Goldberg J."/>
            <person name="Griggs A."/>
            <person name="Gujja S."/>
            <person name="Hansen M."/>
            <person name="Howarth C."/>
            <person name="Imamovic A."/>
            <person name="Ireland A."/>
            <person name="Larimer J."/>
            <person name="McCowan C."/>
            <person name="Murphy C."/>
            <person name="Pearson M."/>
            <person name="Poon T.W."/>
            <person name="Priest M."/>
            <person name="Roberts A."/>
            <person name="Saif S."/>
            <person name="Shea T."/>
            <person name="Sisk P."/>
            <person name="Sykes S."/>
            <person name="Wortman J."/>
            <person name="Nusbaum C."/>
            <person name="Birren B."/>
        </authorList>
    </citation>
    <scope>NUCLEOTIDE SEQUENCE [LARGE SCALE GENOMIC DNA]</scope>
    <source>
        <strain evidence="33">WRAIR2</strain>
    </source>
</reference>
<dbReference type="Pfam" id="PF07714">
    <property type="entry name" value="PK_Tyr_Ser-Thr"/>
    <property type="match status" value="1"/>
</dbReference>
<dbReference type="InterPro" id="IPR017441">
    <property type="entry name" value="Protein_kinase_ATP_BS"/>
</dbReference>
<evidence type="ECO:0000259" key="30">
    <source>
        <dbReference type="PROSITE" id="PS50835"/>
    </source>
</evidence>
<keyword evidence="4" id="KW-0597">Phosphoprotein</keyword>
<dbReference type="InterPro" id="IPR000433">
    <property type="entry name" value="Znf_ZZ"/>
</dbReference>
<sequence length="1474" mass="166092">MGKATIHVASCLVVSIDEPWDQLSLRFELVRKTDAGYYSCGSEFNEWSNLTLSVFSQETDQYQSDGAGMANLERKSLHPPATVSTDTKQLDILDNELKEGPPKILGTLDDPQSPRSVVREVGEAYRLRCDAVGQPQPHISWQKDGQEYRDNSYKSTIVFKHLMAGDAGTYVCIVCNEYGCVNSTTELEVVESGELEPAYIQHNNMESHSQLQGDVRPSPDQDMVMVRAMGRYYPVATEKRHHQEDVDDADDDEDEEESPANRAGVQGGDTTEYSVGSVNDSAPQDRAPVFTKPEQMSKLIPKPSGNMVRLRCPADGYPKPNITWTKNEHPIVRTMGQVKKVNWAIVLEDLVPNDTGNYTCLVCNRAGCIQFTTTLDVNDRFPARPHFKESPKNVTALVNTTAIFRCPILSDLEPHIQWVKSPSEENLTLPLPDNITLLEWFNTFDPSSLSPLTDRVNHKPIITKSLQNVTVTVGENVTIECKVLSDLTTHVEWVKFKGLCEVNCDDISNTIKRHPDNPEVLTLHNVTHSDEGWYTCIAANSLGASYESAYLTVVDELPPDDTPTAHPVRTHSTLITVMTIFLCFCFMVLASVVIVVCKKLKREKMKHRAMEHVNQWTKKVIVLKQPVVESSIPGMSEALQMPIVRIEKQRSTLVQSGNCDPTMISEYEFPIDLNWEFPRNKLHLGKSLGEGMFGKVVMAEAHGLVKGHPSTVVAVKMLKEGHTDADVKDLVCEMEVMKMIGKHVNIINLLGCCCKDGPLYVIVEYAPHGNLKNFLRSHRFGSNYEATNEKEKKILTQKELISFAYQIARGMEHLASRRCIHRDLAARNILVSDNYVMKIADFGLARDIHDQEYYRKTTTGKLPIRWMAPESLEEKFYDSQSDVYLFMRECWHYRPEERPTFNEIVQHLDRLVSITSNEEYLDLGLPQLETPPSSDDSDDEEYDEDGDNNADPEHEREDISGIRVHCVVCTDFELCLACFAAGAEIGPHRNDHSYQFMDTGILSIFRGRSGWSAREELHLLDAIEQYGFGNWEDISKHIETRTPEEAKEEYVSKFLNGTIGRHTWQTAIDQRPILTDHTSDDTGPLSQLLIQKLPPMDCTAEEAAALGYMPNRDDFEREYDPTAEQLVSTLSLQPDDEDVDMLLKLAQVDIYTRRLRERARRKRVVRDYQLIANFFRGNMKRVRQTRDQREFRERLRTYSQFYTSHEFERLISSLERERALRIRLSELNRYRWNGIQRVDECVHFEQHVAAAQYRNTGPYGHGRTDNRSRGVSGESAKGASVSVGPGSGMGLVGASVVAATQAQGLAALPTVVGSVRRSESDARSSSSIDRKSTHLTDDRVCSDDSYNSKSCSDSLQREAVNPPNPAIGAQHPPTSGQKHHHHHHHHHHQHQANNAGAVGGNLAADPGQQPGGQLLTSNEIQLCSSLNMPVTRYLTLKTVLLSRPSLDHSMNSVAESIVKKYLVSRGWLQTSPQN</sequence>
<evidence type="ECO:0000256" key="15">
    <source>
        <dbReference type="ARBA" id="ARBA00022989"/>
    </source>
</evidence>
<dbReference type="GO" id="GO:0043235">
    <property type="term" value="C:receptor complex"/>
    <property type="evidence" value="ECO:0007669"/>
    <property type="project" value="TreeGrafter"/>
</dbReference>
<accession>A0A182N6N7</accession>
<dbReference type="GO" id="GO:0004714">
    <property type="term" value="F:transmembrane receptor protein tyrosine kinase activity"/>
    <property type="evidence" value="ECO:0007669"/>
    <property type="project" value="UniProtKB-EC"/>
</dbReference>
<dbReference type="InterPro" id="IPR056267">
    <property type="entry name" value="Ada2b_C"/>
</dbReference>
<dbReference type="InterPro" id="IPR000719">
    <property type="entry name" value="Prot_kinase_dom"/>
</dbReference>
<dbReference type="InterPro" id="IPR008266">
    <property type="entry name" value="Tyr_kinase_AS"/>
</dbReference>
<keyword evidence="13" id="KW-0862">Zinc</keyword>
<dbReference type="GO" id="GO:0007399">
    <property type="term" value="P:nervous system development"/>
    <property type="evidence" value="ECO:0007669"/>
    <property type="project" value="UniProtKB-ARBA"/>
</dbReference>
<keyword evidence="18" id="KW-1015">Disulfide bond</keyword>
<dbReference type="SUPFAM" id="SSF48726">
    <property type="entry name" value="Immunoglobulin"/>
    <property type="match status" value="4"/>
</dbReference>
<dbReference type="PANTHER" id="PTHR24416:SF550">
    <property type="entry name" value="FIBROBLAST GROWTH FACTOR RECEPTOR HOMOLOG 1-RELATED"/>
    <property type="match status" value="1"/>
</dbReference>
<evidence type="ECO:0000256" key="14">
    <source>
        <dbReference type="ARBA" id="ARBA00022840"/>
    </source>
</evidence>
<dbReference type="GO" id="GO:0008270">
    <property type="term" value="F:zinc ion binding"/>
    <property type="evidence" value="ECO:0007669"/>
    <property type="project" value="UniProtKB-KW"/>
</dbReference>
<keyword evidence="12" id="KW-0418">Kinase</keyword>
<keyword evidence="17" id="KW-0829">Tyrosine-protein kinase</keyword>
<protein>
    <recommendedName>
        <fullName evidence="3">receptor protein-tyrosine kinase</fullName>
        <ecNumber evidence="3">2.7.10.1</ecNumber>
    </recommendedName>
</protein>
<dbReference type="CDD" id="cd02335">
    <property type="entry name" value="ZZ_ADA2"/>
    <property type="match status" value="1"/>
</dbReference>
<dbReference type="FunFam" id="1.10.10.60:FF:000170">
    <property type="entry name" value="Transcriptional adapter"/>
    <property type="match status" value="1"/>
</dbReference>
<feature type="compositionally biased region" description="Acidic residues" evidence="25">
    <location>
        <begin position="245"/>
        <end position="258"/>
    </location>
</feature>
<evidence type="ECO:0000256" key="11">
    <source>
        <dbReference type="ARBA" id="ARBA00022771"/>
    </source>
</evidence>
<comment type="subcellular location">
    <subcellularLocation>
        <location evidence="2">Membrane</location>
        <topology evidence="2">Single-pass membrane protein</topology>
    </subcellularLocation>
    <subcellularLocation>
        <location evidence="1">Nucleus</location>
    </subcellularLocation>
</comment>
<dbReference type="GO" id="GO:0070461">
    <property type="term" value="C:SAGA-type complex"/>
    <property type="evidence" value="ECO:0007669"/>
    <property type="project" value="UniProtKB-ARBA"/>
</dbReference>
<keyword evidence="9" id="KW-0677">Repeat</keyword>
<evidence type="ECO:0000259" key="29">
    <source>
        <dbReference type="PROSITE" id="PS50135"/>
    </source>
</evidence>
<dbReference type="InterPro" id="IPR017884">
    <property type="entry name" value="SANT_dom"/>
</dbReference>
<feature type="compositionally biased region" description="Polar residues" evidence="25">
    <location>
        <begin position="1344"/>
        <end position="1354"/>
    </location>
</feature>
<evidence type="ECO:0000256" key="1">
    <source>
        <dbReference type="ARBA" id="ARBA00004123"/>
    </source>
</evidence>
<feature type="domain" description="Protein kinase" evidence="27">
    <location>
        <begin position="682"/>
        <end position="968"/>
    </location>
</feature>
<keyword evidence="33" id="KW-1185">Reference proteome</keyword>
<dbReference type="EnsemblMetazoa" id="ADIR003310-RA">
    <property type="protein sequence ID" value="ADIR003310-PA"/>
    <property type="gene ID" value="ADIR003310"/>
</dbReference>
<keyword evidence="19" id="KW-0675">Receptor</keyword>
<keyword evidence="15 26" id="KW-1133">Transmembrane helix</keyword>
<dbReference type="PROSITE" id="PS00109">
    <property type="entry name" value="PROTEIN_KINASE_TYR"/>
    <property type="match status" value="1"/>
</dbReference>
<keyword evidence="16 26" id="KW-0472">Membrane</keyword>
<evidence type="ECO:0000256" key="21">
    <source>
        <dbReference type="ARBA" id="ARBA00023319"/>
    </source>
</evidence>
<evidence type="ECO:0000256" key="13">
    <source>
        <dbReference type="ARBA" id="ARBA00022833"/>
    </source>
</evidence>
<dbReference type="SMART" id="SM00291">
    <property type="entry name" value="ZnF_ZZ"/>
    <property type="match status" value="1"/>
</dbReference>
<dbReference type="Pfam" id="PF00249">
    <property type="entry name" value="Myb_DNA-binding"/>
    <property type="match status" value="1"/>
</dbReference>
<keyword evidence="7" id="KW-0479">Metal-binding</keyword>
<dbReference type="Pfam" id="PF22941">
    <property type="entry name" value="TADA2A-like_3rd"/>
    <property type="match status" value="1"/>
</dbReference>
<dbReference type="VEuPathDB" id="VectorBase:ADIR003310"/>
<evidence type="ECO:0000256" key="26">
    <source>
        <dbReference type="SAM" id="Phobius"/>
    </source>
</evidence>
<evidence type="ECO:0000256" key="6">
    <source>
        <dbReference type="ARBA" id="ARBA00022692"/>
    </source>
</evidence>
<dbReference type="SUPFAM" id="SSF56112">
    <property type="entry name" value="Protein kinase-like (PK-like)"/>
    <property type="match status" value="1"/>
</dbReference>
<dbReference type="FunFam" id="1.10.510.10:FF:000667">
    <property type="entry name" value="Tyrosine-protein kinase receptor"/>
    <property type="match status" value="1"/>
</dbReference>
<feature type="transmembrane region" description="Helical" evidence="26">
    <location>
        <begin position="574"/>
        <end position="597"/>
    </location>
</feature>
<feature type="domain" description="SANT" evidence="31">
    <location>
        <begin position="1006"/>
        <end position="1058"/>
    </location>
</feature>
<dbReference type="SUPFAM" id="SSF57850">
    <property type="entry name" value="RING/U-box"/>
    <property type="match status" value="1"/>
</dbReference>
<dbReference type="SMART" id="SM00408">
    <property type="entry name" value="IGc2"/>
    <property type="match status" value="3"/>
</dbReference>
<dbReference type="InterPro" id="IPR001245">
    <property type="entry name" value="Ser-Thr/Tyr_kinase_cat_dom"/>
</dbReference>
<feature type="domain" description="Myb-like" evidence="28">
    <location>
        <begin position="1008"/>
        <end position="1054"/>
    </location>
</feature>
<dbReference type="EC" id="2.7.10.1" evidence="3"/>
<dbReference type="FunFam" id="1.10.10.10:FF:001155">
    <property type="entry name" value="Transcriptional adapter"/>
    <property type="match status" value="1"/>
</dbReference>
<dbReference type="InterPro" id="IPR020635">
    <property type="entry name" value="Tyr_kinase_cat_dom"/>
</dbReference>
<dbReference type="Gene3D" id="1.10.510.10">
    <property type="entry name" value="Transferase(Phosphotransferase) domain 1"/>
    <property type="match status" value="1"/>
</dbReference>
<dbReference type="InterPro" id="IPR011009">
    <property type="entry name" value="Kinase-like_dom_sf"/>
</dbReference>
<dbReference type="InterPro" id="IPR003599">
    <property type="entry name" value="Ig_sub"/>
</dbReference>
<evidence type="ECO:0000259" key="27">
    <source>
        <dbReference type="PROSITE" id="PS50011"/>
    </source>
</evidence>
<dbReference type="PROSITE" id="PS51293">
    <property type="entry name" value="SANT"/>
    <property type="match status" value="1"/>
</dbReference>
<dbReference type="SUPFAM" id="SSF46689">
    <property type="entry name" value="Homeodomain-like"/>
    <property type="match status" value="2"/>
</dbReference>
<evidence type="ECO:0000256" key="24">
    <source>
        <dbReference type="PROSITE-ProRule" id="PRU10141"/>
    </source>
</evidence>
<dbReference type="GO" id="GO:0030154">
    <property type="term" value="P:cell differentiation"/>
    <property type="evidence" value="ECO:0007669"/>
    <property type="project" value="UniProtKB-ARBA"/>
</dbReference>
<feature type="region of interest" description="Disordered" evidence="25">
    <location>
        <begin position="1313"/>
        <end position="1413"/>
    </location>
</feature>
<reference evidence="32" key="2">
    <citation type="submission" date="2020-05" db="UniProtKB">
        <authorList>
            <consortium name="EnsemblMetazoa"/>
        </authorList>
    </citation>
    <scope>IDENTIFICATION</scope>
    <source>
        <strain evidence="32">WRAIR2</strain>
    </source>
</reference>
<dbReference type="SMART" id="SM00717">
    <property type="entry name" value="SANT"/>
    <property type="match status" value="1"/>
</dbReference>
<keyword evidence="20" id="KW-0325">Glycoprotein</keyword>
<dbReference type="PROSITE" id="PS50011">
    <property type="entry name" value="PROTEIN_KINASE_DOM"/>
    <property type="match status" value="1"/>
</dbReference>
<feature type="compositionally biased region" description="Acidic residues" evidence="25">
    <location>
        <begin position="935"/>
        <end position="950"/>
    </location>
</feature>
<dbReference type="Gene3D" id="1.10.10.60">
    <property type="entry name" value="Homeodomain-like"/>
    <property type="match status" value="1"/>
</dbReference>
<keyword evidence="10 24" id="KW-0547">Nucleotide-binding</keyword>
<evidence type="ECO:0000256" key="5">
    <source>
        <dbReference type="ARBA" id="ARBA00022679"/>
    </source>
</evidence>
<dbReference type="PRINTS" id="PR00109">
    <property type="entry name" value="TYRKINASE"/>
</dbReference>
<evidence type="ECO:0000256" key="23">
    <source>
        <dbReference type="PROSITE-ProRule" id="PRU00228"/>
    </source>
</evidence>
<evidence type="ECO:0000256" key="8">
    <source>
        <dbReference type="ARBA" id="ARBA00022729"/>
    </source>
</evidence>
<feature type="compositionally biased region" description="Basic and acidic residues" evidence="25">
    <location>
        <begin position="1316"/>
        <end position="1342"/>
    </location>
</feature>
<evidence type="ECO:0000256" key="17">
    <source>
        <dbReference type="ARBA" id="ARBA00023137"/>
    </source>
</evidence>
<evidence type="ECO:0000259" key="31">
    <source>
        <dbReference type="PROSITE" id="PS51293"/>
    </source>
</evidence>
<evidence type="ECO:0000259" key="28">
    <source>
        <dbReference type="PROSITE" id="PS50090"/>
    </source>
</evidence>
<dbReference type="CDD" id="cd00167">
    <property type="entry name" value="SANT"/>
    <property type="match status" value="1"/>
</dbReference>
<dbReference type="FunFam" id="2.60.40.10:FF:000016">
    <property type="entry name" value="Fibroblast growth factor receptor"/>
    <property type="match status" value="2"/>
</dbReference>
<feature type="binding site" evidence="24">
    <location>
        <position position="716"/>
    </location>
    <ligand>
        <name>ATP</name>
        <dbReference type="ChEBI" id="CHEBI:30616"/>
    </ligand>
</feature>
<name>A0A182N6N7_9DIPT</name>
<dbReference type="InterPro" id="IPR009057">
    <property type="entry name" value="Homeodomain-like_sf"/>
</dbReference>
<evidence type="ECO:0000256" key="10">
    <source>
        <dbReference type="ARBA" id="ARBA00022741"/>
    </source>
</evidence>
<dbReference type="SMART" id="SM00409">
    <property type="entry name" value="IG"/>
    <property type="match status" value="3"/>
</dbReference>
<feature type="compositionally biased region" description="Polar residues" evidence="25">
    <location>
        <begin position="268"/>
        <end position="282"/>
    </location>
</feature>
<feature type="region of interest" description="Disordered" evidence="25">
    <location>
        <begin position="235"/>
        <end position="288"/>
    </location>
</feature>
<dbReference type="InterPro" id="IPR055141">
    <property type="entry name" value="TADA2A_B-like_dom"/>
</dbReference>
<dbReference type="InterPro" id="IPR041983">
    <property type="entry name" value="ADA2-like_ZZ"/>
</dbReference>
<evidence type="ECO:0000256" key="7">
    <source>
        <dbReference type="ARBA" id="ARBA00022723"/>
    </source>
</evidence>
<feature type="region of interest" description="Disordered" evidence="25">
    <location>
        <begin position="1255"/>
        <end position="1284"/>
    </location>
</feature>
<evidence type="ECO:0000256" key="25">
    <source>
        <dbReference type="SAM" id="MobiDB-lite"/>
    </source>
</evidence>
<dbReference type="InterPro" id="IPR001005">
    <property type="entry name" value="SANT/Myb"/>
</dbReference>
<dbReference type="STRING" id="7168.A0A182N6N7"/>
<dbReference type="SMART" id="SM00219">
    <property type="entry name" value="TyrKc"/>
    <property type="match status" value="1"/>
</dbReference>
<evidence type="ECO:0000313" key="32">
    <source>
        <dbReference type="EnsemblMetazoa" id="ADIR003310-PA"/>
    </source>
</evidence>
<evidence type="ECO:0000256" key="3">
    <source>
        <dbReference type="ARBA" id="ARBA00011902"/>
    </source>
</evidence>
<dbReference type="PROSITE" id="PS50135">
    <property type="entry name" value="ZF_ZZ_2"/>
    <property type="match status" value="1"/>
</dbReference>
<dbReference type="InterPro" id="IPR036388">
    <property type="entry name" value="WH-like_DNA-bd_sf"/>
</dbReference>
<dbReference type="InterPro" id="IPR007110">
    <property type="entry name" value="Ig-like_dom"/>
</dbReference>
<feature type="domain" description="Ig-like" evidence="30">
    <location>
        <begin position="288"/>
        <end position="376"/>
    </location>
</feature>
<evidence type="ECO:0000256" key="22">
    <source>
        <dbReference type="ARBA" id="ARBA00051243"/>
    </source>
</evidence>
<dbReference type="FunFam" id="3.30.200.20:FF:000334">
    <property type="entry name" value="Fibroblast growth factor receptor"/>
    <property type="match status" value="1"/>
</dbReference>
<dbReference type="Gene3D" id="1.10.10.10">
    <property type="entry name" value="Winged helix-like DNA-binding domain superfamily/Winged helix DNA-binding domain"/>
    <property type="match status" value="1"/>
</dbReference>
<evidence type="ECO:0000256" key="19">
    <source>
        <dbReference type="ARBA" id="ARBA00023170"/>
    </source>
</evidence>
<dbReference type="GO" id="GO:0007169">
    <property type="term" value="P:cell surface receptor protein tyrosine kinase signaling pathway"/>
    <property type="evidence" value="ECO:0007669"/>
    <property type="project" value="TreeGrafter"/>
</dbReference>
<feature type="compositionally biased region" description="Low complexity" evidence="25">
    <location>
        <begin position="1391"/>
        <end position="1404"/>
    </location>
</feature>
<dbReference type="Gene3D" id="3.30.200.20">
    <property type="entry name" value="Phosphorylase Kinase, domain 1"/>
    <property type="match status" value="1"/>
</dbReference>
<dbReference type="InterPro" id="IPR013098">
    <property type="entry name" value="Ig_I-set"/>
</dbReference>
<dbReference type="Gene3D" id="2.60.40.10">
    <property type="entry name" value="Immunoglobulins"/>
    <property type="match status" value="3"/>
</dbReference>
<dbReference type="GO" id="GO:0005886">
    <property type="term" value="C:plasma membrane"/>
    <property type="evidence" value="ECO:0007669"/>
    <property type="project" value="TreeGrafter"/>
</dbReference>
<dbReference type="InterPro" id="IPR043145">
    <property type="entry name" value="Znf_ZZ_sf"/>
</dbReference>
<dbReference type="Pfam" id="PF13927">
    <property type="entry name" value="Ig_3"/>
    <property type="match status" value="2"/>
</dbReference>
<dbReference type="GO" id="GO:0005524">
    <property type="term" value="F:ATP binding"/>
    <property type="evidence" value="ECO:0007669"/>
    <property type="project" value="UniProtKB-UniRule"/>
</dbReference>
<comment type="catalytic activity">
    <reaction evidence="22">
        <text>L-tyrosyl-[protein] + ATP = O-phospho-L-tyrosyl-[protein] + ADP + H(+)</text>
        <dbReference type="Rhea" id="RHEA:10596"/>
        <dbReference type="Rhea" id="RHEA-COMP:10136"/>
        <dbReference type="Rhea" id="RHEA-COMP:20101"/>
        <dbReference type="ChEBI" id="CHEBI:15378"/>
        <dbReference type="ChEBI" id="CHEBI:30616"/>
        <dbReference type="ChEBI" id="CHEBI:46858"/>
        <dbReference type="ChEBI" id="CHEBI:61978"/>
        <dbReference type="ChEBI" id="CHEBI:456216"/>
        <dbReference type="EC" id="2.7.10.1"/>
    </reaction>
</comment>
<dbReference type="InterPro" id="IPR013783">
    <property type="entry name" value="Ig-like_fold"/>
</dbReference>
<dbReference type="PANTHER" id="PTHR24416">
    <property type="entry name" value="TYROSINE-PROTEIN KINASE RECEPTOR"/>
    <property type="match status" value="1"/>
</dbReference>
<dbReference type="InterPro" id="IPR003598">
    <property type="entry name" value="Ig_sub2"/>
</dbReference>
<dbReference type="Gene3D" id="3.30.60.90">
    <property type="match status" value="1"/>
</dbReference>
<keyword evidence="21" id="KW-0393">Immunoglobulin domain</keyword>
<dbReference type="FunFam" id="2.60.40.10:FF:000020">
    <property type="entry name" value="Fibroblast growth factor receptor"/>
    <property type="match status" value="1"/>
</dbReference>
<evidence type="ECO:0000256" key="2">
    <source>
        <dbReference type="ARBA" id="ARBA00004167"/>
    </source>
</evidence>
<dbReference type="InterPro" id="IPR036179">
    <property type="entry name" value="Ig-like_dom_sf"/>
</dbReference>
<evidence type="ECO:0000313" key="33">
    <source>
        <dbReference type="Proteomes" id="UP000075884"/>
    </source>
</evidence>
<dbReference type="PROSITE" id="PS50090">
    <property type="entry name" value="MYB_LIKE"/>
    <property type="match status" value="1"/>
</dbReference>
<dbReference type="Pfam" id="PF25299">
    <property type="entry name" value="ZZ_ADA2"/>
    <property type="match status" value="1"/>
</dbReference>
<evidence type="ECO:0000256" key="16">
    <source>
        <dbReference type="ARBA" id="ARBA00023136"/>
    </source>
</evidence>
<evidence type="ECO:0000256" key="18">
    <source>
        <dbReference type="ARBA" id="ARBA00023157"/>
    </source>
</evidence>
<evidence type="ECO:0000256" key="4">
    <source>
        <dbReference type="ARBA" id="ARBA00022553"/>
    </source>
</evidence>
<feature type="domain" description="Ig-like" evidence="30">
    <location>
        <begin position="102"/>
        <end position="188"/>
    </location>
</feature>
<feature type="domain" description="ZZ-type" evidence="29">
    <location>
        <begin position="946"/>
        <end position="1002"/>
    </location>
</feature>
<dbReference type="GO" id="GO:0005634">
    <property type="term" value="C:nucleus"/>
    <property type="evidence" value="ECO:0007669"/>
    <property type="project" value="UniProtKB-SubCell"/>
</dbReference>
<feature type="domain" description="Ig-like" evidence="30">
    <location>
        <begin position="460"/>
        <end position="552"/>
    </location>
</feature>
<keyword evidence="14 24" id="KW-0067">ATP-binding</keyword>
<evidence type="ECO:0000256" key="9">
    <source>
        <dbReference type="ARBA" id="ARBA00022737"/>
    </source>
</evidence>
<evidence type="ECO:0000256" key="12">
    <source>
        <dbReference type="ARBA" id="ARBA00022777"/>
    </source>
</evidence>
<keyword evidence="6 26" id="KW-0812">Transmembrane</keyword>
<dbReference type="PROSITE" id="PS50835">
    <property type="entry name" value="IG_LIKE"/>
    <property type="match status" value="3"/>
</dbReference>
<keyword evidence="8" id="KW-0732">Signal</keyword>
<keyword evidence="5" id="KW-0808">Transferase</keyword>
<feature type="region of interest" description="Disordered" evidence="25">
    <location>
        <begin position="924"/>
        <end position="956"/>
    </location>
</feature>
<keyword evidence="11 23" id="KW-0863">Zinc-finger</keyword>
<dbReference type="Pfam" id="PF07679">
    <property type="entry name" value="I-set"/>
    <property type="match status" value="1"/>
</dbReference>
<organism evidence="32 33">
    <name type="scientific">Anopheles dirus</name>
    <dbReference type="NCBI Taxonomy" id="7168"/>
    <lineage>
        <taxon>Eukaryota</taxon>
        <taxon>Metazoa</taxon>
        <taxon>Ecdysozoa</taxon>
        <taxon>Arthropoda</taxon>
        <taxon>Hexapoda</taxon>
        <taxon>Insecta</taxon>
        <taxon>Pterygota</taxon>
        <taxon>Neoptera</taxon>
        <taxon>Endopterygota</taxon>
        <taxon>Diptera</taxon>
        <taxon>Nematocera</taxon>
        <taxon>Culicoidea</taxon>
        <taxon>Culicidae</taxon>
        <taxon>Anophelinae</taxon>
        <taxon>Anopheles</taxon>
    </lineage>
</organism>
<feature type="compositionally biased region" description="Basic residues" evidence="25">
    <location>
        <begin position="1377"/>
        <end position="1390"/>
    </location>
</feature>
<dbReference type="PROSITE" id="PS00107">
    <property type="entry name" value="PROTEIN_KINASE_ATP"/>
    <property type="match status" value="1"/>
</dbReference>
<proteinExistence type="predicted"/>
<dbReference type="InterPro" id="IPR050122">
    <property type="entry name" value="RTK"/>
</dbReference>